<keyword evidence="3" id="KW-1185">Reference proteome</keyword>
<accession>A0A7M5XJ61</accession>
<evidence type="ECO:0000256" key="1">
    <source>
        <dbReference type="SAM" id="Coils"/>
    </source>
</evidence>
<dbReference type="EnsemblMetazoa" id="CLYHEMT023812.1">
    <property type="protein sequence ID" value="CLYHEMP023812.1"/>
    <property type="gene ID" value="CLYHEMG023812"/>
</dbReference>
<sequence>MRHKGKIKSNFVPKEKIMDRAYNSKEALFDELNYLRNTQSIAVTSLEKKQHVVRSMQKQHAKKKEKERLKGNRLKFDNWCLSAYERQHLELYQKYKKEQQELKEQERSIRARDFQMVIDNYWVRRLELEESQWPEKSREKEEQIRILEAEVVRYDQEIEKNVELIERAFRPRTTLNVILKRIKRLFVCGGCKVAPM</sequence>
<feature type="coiled-coil region" evidence="1">
    <location>
        <begin position="81"/>
        <end position="112"/>
    </location>
</feature>
<protein>
    <submittedName>
        <fullName evidence="2">Uncharacterized protein</fullName>
    </submittedName>
</protein>
<dbReference type="Proteomes" id="UP000594262">
    <property type="component" value="Unplaced"/>
</dbReference>
<evidence type="ECO:0000313" key="3">
    <source>
        <dbReference type="Proteomes" id="UP000594262"/>
    </source>
</evidence>
<organism evidence="2 3">
    <name type="scientific">Clytia hemisphaerica</name>
    <dbReference type="NCBI Taxonomy" id="252671"/>
    <lineage>
        <taxon>Eukaryota</taxon>
        <taxon>Metazoa</taxon>
        <taxon>Cnidaria</taxon>
        <taxon>Hydrozoa</taxon>
        <taxon>Hydroidolina</taxon>
        <taxon>Leptothecata</taxon>
        <taxon>Obeliida</taxon>
        <taxon>Clytiidae</taxon>
        <taxon>Clytia</taxon>
    </lineage>
</organism>
<name>A0A7M5XJ61_9CNID</name>
<proteinExistence type="predicted"/>
<keyword evidence="1" id="KW-0175">Coiled coil</keyword>
<evidence type="ECO:0000313" key="2">
    <source>
        <dbReference type="EnsemblMetazoa" id="CLYHEMP023812.1"/>
    </source>
</evidence>
<dbReference type="AlphaFoldDB" id="A0A7M5XJ61"/>
<reference evidence="2" key="1">
    <citation type="submission" date="2021-01" db="UniProtKB">
        <authorList>
            <consortium name="EnsemblMetazoa"/>
        </authorList>
    </citation>
    <scope>IDENTIFICATION</scope>
</reference>